<dbReference type="AlphaFoldDB" id="Q5FHX0"/>
<gene>
    <name evidence="2" type="ordered locus">LBA1906</name>
</gene>
<evidence type="ECO:0000256" key="1">
    <source>
        <dbReference type="SAM" id="Phobius"/>
    </source>
</evidence>
<name>Q5FHX0_LACAC</name>
<dbReference type="EMBL" id="CP000033">
    <property type="protein sequence ID" value="AAV43704.1"/>
    <property type="molecule type" value="Genomic_DNA"/>
</dbReference>
<keyword evidence="3" id="KW-1185">Reference proteome</keyword>
<feature type="transmembrane region" description="Helical" evidence="1">
    <location>
        <begin position="51"/>
        <end position="73"/>
    </location>
</feature>
<keyword evidence="1" id="KW-0812">Transmembrane</keyword>
<feature type="transmembrane region" description="Helical" evidence="1">
    <location>
        <begin position="171"/>
        <end position="192"/>
    </location>
</feature>
<keyword evidence="1" id="KW-1133">Transmembrane helix</keyword>
<feature type="transmembrane region" description="Helical" evidence="1">
    <location>
        <begin position="237"/>
        <end position="256"/>
    </location>
</feature>
<dbReference type="HOGENOM" id="CLU_1093229_0_0_9"/>
<dbReference type="PATRIC" id="fig|272621.13.peg.1811"/>
<dbReference type="BioCyc" id="LACI272621:G1G49-1860-MONOMER"/>
<dbReference type="eggNOG" id="ENOG5030GPA">
    <property type="taxonomic scope" value="Bacteria"/>
</dbReference>
<dbReference type="Proteomes" id="UP000006381">
    <property type="component" value="Chromosome"/>
</dbReference>
<protein>
    <submittedName>
        <fullName evidence="2">Uncharacterized protein</fullName>
    </submittedName>
</protein>
<keyword evidence="1" id="KW-0472">Membrane</keyword>
<proteinExistence type="predicted"/>
<feature type="transmembrane region" description="Helical" evidence="1">
    <location>
        <begin position="204"/>
        <end position="230"/>
    </location>
</feature>
<reference evidence="2 3" key="1">
    <citation type="journal article" date="2005" name="Proc. Natl. Acad. Sci. U.S.A.">
        <title>Complete genome sequence of the probiotic lactic acid bacterium Lactobacillus acidophilus NCFM.</title>
        <authorList>
            <person name="Altermann E."/>
            <person name="Russell W.M."/>
            <person name="Azcarate-Peril M.A."/>
            <person name="Barrangou R."/>
            <person name="Buck B.L."/>
            <person name="McAuliffe O."/>
            <person name="Souther N."/>
            <person name="Dobson A."/>
            <person name="Duong T."/>
            <person name="Callanan M."/>
            <person name="Lick S."/>
            <person name="Hamrick A."/>
            <person name="Cano R."/>
            <person name="Klaenhammer T.R."/>
        </authorList>
    </citation>
    <scope>NUCLEOTIDE SEQUENCE [LARGE SCALE GENOMIC DNA]</scope>
    <source>
        <strain evidence="3">ATCC 700396 / NCK56 / N2 / NCFM</strain>
    </source>
</reference>
<feature type="transmembrane region" description="Helical" evidence="1">
    <location>
        <begin position="79"/>
        <end position="97"/>
    </location>
</feature>
<sequence>MKSIRRSSFFFHIRGLVISQTLFACHSIFSIMKIYNSGEEIRIMNRKIMDLIVKIILTILAVVAGILTFTLQWPGRSAILAPTYGILYFVAAVTFWLENKKIWARVIMIAALVVTMILTIAQSIAGIPLGIFQGNGVIFSGLIVLFSAPAILGLIYFNLDAHHSTLDLLMVFMRIILNFEVGIIAVILIVMLEVSGEAIWSLPLWGQYILVYSIMLLAILDIVYAIINWFNFYRGKLAWITTILMAIEIAICLPLFGMPSVSSIIFTLIAIVILVFTIYLNNRIKNKK</sequence>
<dbReference type="OrthoDB" id="2325361at2"/>
<organism evidence="3">
    <name type="scientific">Lactobacillus acidophilus (strain ATCC 700396 / NCK56 / N2 / NCFM)</name>
    <dbReference type="NCBI Taxonomy" id="272621"/>
    <lineage>
        <taxon>Bacteria</taxon>
        <taxon>Bacillati</taxon>
        <taxon>Bacillota</taxon>
        <taxon>Bacilli</taxon>
        <taxon>Lactobacillales</taxon>
        <taxon>Lactobacillaceae</taxon>
        <taxon>Lactobacillus</taxon>
    </lineage>
</organism>
<dbReference type="STRING" id="272621.LBA1906"/>
<dbReference type="KEGG" id="lac:LBA1906"/>
<dbReference type="PROSITE" id="PS51257">
    <property type="entry name" value="PROKAR_LIPOPROTEIN"/>
    <property type="match status" value="1"/>
</dbReference>
<feature type="transmembrane region" description="Helical" evidence="1">
    <location>
        <begin position="137"/>
        <end position="159"/>
    </location>
</feature>
<evidence type="ECO:0000313" key="2">
    <source>
        <dbReference type="EMBL" id="AAV43704.1"/>
    </source>
</evidence>
<accession>Q5FHX0</accession>
<feature type="transmembrane region" description="Helical" evidence="1">
    <location>
        <begin position="262"/>
        <end position="280"/>
    </location>
</feature>
<feature type="transmembrane region" description="Helical" evidence="1">
    <location>
        <begin position="109"/>
        <end position="131"/>
    </location>
</feature>
<evidence type="ECO:0000313" key="3">
    <source>
        <dbReference type="Proteomes" id="UP000006381"/>
    </source>
</evidence>